<feature type="region of interest" description="Disordered" evidence="1">
    <location>
        <begin position="96"/>
        <end position="118"/>
    </location>
</feature>
<proteinExistence type="predicted"/>
<dbReference type="AlphaFoldDB" id="A0A6L6WRM8"/>
<feature type="compositionally biased region" description="Acidic residues" evidence="1">
    <location>
        <begin position="96"/>
        <end position="107"/>
    </location>
</feature>
<evidence type="ECO:0000256" key="1">
    <source>
        <dbReference type="SAM" id="MobiDB-lite"/>
    </source>
</evidence>
<comment type="caution">
    <text evidence="2">The sequence shown here is derived from an EMBL/GenBank/DDBJ whole genome shotgun (WGS) entry which is preliminary data.</text>
</comment>
<reference evidence="2 3" key="1">
    <citation type="submission" date="2019-11" db="EMBL/GenBank/DDBJ databases">
        <title>Streptomyces typhae sp. nov., a novel endophytic actinomycete isolated from the root of cattail pollen (Typha angustifolia L.).</title>
        <authorList>
            <person name="Peng C."/>
        </authorList>
    </citation>
    <scope>NUCLEOTIDE SEQUENCE [LARGE SCALE GENOMIC DNA]</scope>
    <source>
        <strain evidence="3">p1417</strain>
    </source>
</reference>
<feature type="region of interest" description="Disordered" evidence="1">
    <location>
        <begin position="18"/>
        <end position="41"/>
    </location>
</feature>
<accession>A0A6L6WRM8</accession>
<name>A0A6L6WRM8_9ACTN</name>
<organism evidence="2 3">
    <name type="scientific">Streptomyces typhae</name>
    <dbReference type="NCBI Taxonomy" id="2681492"/>
    <lineage>
        <taxon>Bacteria</taxon>
        <taxon>Bacillati</taxon>
        <taxon>Actinomycetota</taxon>
        <taxon>Actinomycetes</taxon>
        <taxon>Kitasatosporales</taxon>
        <taxon>Streptomycetaceae</taxon>
        <taxon>Streptomyces</taxon>
    </lineage>
</organism>
<dbReference type="Proteomes" id="UP000483802">
    <property type="component" value="Unassembled WGS sequence"/>
</dbReference>
<protein>
    <submittedName>
        <fullName evidence="2">Uncharacterized protein</fullName>
    </submittedName>
</protein>
<sequence>MRRTSIAVLTLAVATLAGCGSDDSSDTKPKKPSKTTTVDAAEQRRACIQGWMDVLEARPDDFDPETDEDLEPAGCAGVPDVVREDLYMDALEQVNEEGQDELSDCLDDPGCTSFPVRP</sequence>
<keyword evidence="3" id="KW-1185">Reference proteome</keyword>
<evidence type="ECO:0000313" key="3">
    <source>
        <dbReference type="Proteomes" id="UP000483802"/>
    </source>
</evidence>
<dbReference type="RefSeq" id="WP_157164438.1">
    <property type="nucleotide sequence ID" value="NZ_WPNZ01000002.1"/>
</dbReference>
<evidence type="ECO:0000313" key="2">
    <source>
        <dbReference type="EMBL" id="MVO84178.1"/>
    </source>
</evidence>
<dbReference type="EMBL" id="WPNZ01000002">
    <property type="protein sequence ID" value="MVO84178.1"/>
    <property type="molecule type" value="Genomic_DNA"/>
</dbReference>
<gene>
    <name evidence="2" type="ORF">GPA10_05175</name>
</gene>
<dbReference type="PROSITE" id="PS51257">
    <property type="entry name" value="PROKAR_LIPOPROTEIN"/>
    <property type="match status" value="1"/>
</dbReference>